<dbReference type="GO" id="GO:0006145">
    <property type="term" value="P:purine nucleobase catabolic process"/>
    <property type="evidence" value="ECO:0007669"/>
    <property type="project" value="TreeGrafter"/>
</dbReference>
<dbReference type="InterPro" id="IPR032466">
    <property type="entry name" value="Metal_Hydrolase"/>
</dbReference>
<accession>H5SMU0</accession>
<name>H5SMU0_9BACT</name>
<evidence type="ECO:0000313" key="8">
    <source>
        <dbReference type="EMBL" id="BAL57476.1"/>
    </source>
</evidence>
<comment type="function">
    <text evidence="2">Catalyzes the reversible cyclization of carbamoyl aspartate to dihydroorotate.</text>
</comment>
<dbReference type="GO" id="GO:0004038">
    <property type="term" value="F:allantoinase activity"/>
    <property type="evidence" value="ECO:0007669"/>
    <property type="project" value="TreeGrafter"/>
</dbReference>
<dbReference type="EMBL" id="AP011776">
    <property type="protein sequence ID" value="BAL57476.1"/>
    <property type="molecule type" value="Genomic_DNA"/>
</dbReference>
<keyword evidence="4" id="KW-0479">Metal-binding</keyword>
<dbReference type="PANTHER" id="PTHR43668">
    <property type="entry name" value="ALLANTOINASE"/>
    <property type="match status" value="1"/>
</dbReference>
<comment type="cofactor">
    <cofactor evidence="1">
        <name>Zn(2+)</name>
        <dbReference type="ChEBI" id="CHEBI:29105"/>
    </cofactor>
</comment>
<dbReference type="Pfam" id="PF12890">
    <property type="entry name" value="DHOase"/>
    <property type="match status" value="1"/>
</dbReference>
<dbReference type="InterPro" id="IPR002195">
    <property type="entry name" value="Dihydroorotase_CS"/>
</dbReference>
<gene>
    <name evidence="8" type="ORF">HGMM_F50F04C39</name>
</gene>
<dbReference type="InterPro" id="IPR050138">
    <property type="entry name" value="DHOase/Allantoinase_Hydrolase"/>
</dbReference>
<dbReference type="InterPro" id="IPR024403">
    <property type="entry name" value="DHOase_cat"/>
</dbReference>
<keyword evidence="6" id="KW-0665">Pyrimidine biosynthesis</keyword>
<evidence type="ECO:0000256" key="1">
    <source>
        <dbReference type="ARBA" id="ARBA00001947"/>
    </source>
</evidence>
<dbReference type="AlphaFoldDB" id="H5SMU0"/>
<reference evidence="8" key="2">
    <citation type="journal article" date="2012" name="PLoS ONE">
        <title>A Deeply Branching Thermophilic Bacterium with an Ancient Acetyl-CoA Pathway Dominates a Subsurface Ecosystem.</title>
        <authorList>
            <person name="Takami H."/>
            <person name="Noguchi H."/>
            <person name="Takaki Y."/>
            <person name="Uchiyama I."/>
            <person name="Toyoda A."/>
            <person name="Nishi S."/>
            <person name="Chee G.-J."/>
            <person name="Arai W."/>
            <person name="Nunoura T."/>
            <person name="Itoh T."/>
            <person name="Hattori M."/>
            <person name="Takai K."/>
        </authorList>
    </citation>
    <scope>NUCLEOTIDE SEQUENCE</scope>
</reference>
<dbReference type="GO" id="GO:0046872">
    <property type="term" value="F:metal ion binding"/>
    <property type="evidence" value="ECO:0007669"/>
    <property type="project" value="UniProtKB-KW"/>
</dbReference>
<feature type="domain" description="Dihydroorotase catalytic" evidence="7">
    <location>
        <begin position="1"/>
        <end position="71"/>
    </location>
</feature>
<sequence>MIDTHVHFREPGLTAKGTFYTESRAALAGGVTTVFDMPNTRPPTTTVAAWEAKNARIAGRSWTNYALYAGATPHNLPDLRRLDPTRVPGIKVFMASSTGDLLVSDERIWRRLLRESPLRLVFHSEHDPTIQAAYSQWASHSWEEVPDLHTRARPPEACILTTQWLLEEAPHAQVPLHLLHITTQEEVALLRKRPPHVSAETCPVYLTWSAEDFPTYKNFLKCNPSLKYAADKEALWQGLSEGVIEVVGTDHAPHTWAEKNAPYAQAPAGVPSHGYLLPWLWTIGQARGIPIRFWIEKMVHKPAQRWNLKERGPIQEGNWADAVLFLPEGETRVPPPHSPDHWVKCQWHPLGGKRLQGQVLAVWVNGQLSFAHGKLLSPPAGKPVEMLG</sequence>
<keyword evidence="5" id="KW-0378">Hydrolase</keyword>
<dbReference type="SUPFAM" id="SSF51556">
    <property type="entry name" value="Metallo-dependent hydrolases"/>
    <property type="match status" value="1"/>
</dbReference>
<evidence type="ECO:0000256" key="5">
    <source>
        <dbReference type="ARBA" id="ARBA00022801"/>
    </source>
</evidence>
<protein>
    <submittedName>
        <fullName evidence="8">Dihydroorotase</fullName>
    </submittedName>
</protein>
<proteinExistence type="inferred from homology"/>
<evidence type="ECO:0000256" key="6">
    <source>
        <dbReference type="ARBA" id="ARBA00022975"/>
    </source>
</evidence>
<dbReference type="GO" id="GO:0005737">
    <property type="term" value="C:cytoplasm"/>
    <property type="evidence" value="ECO:0007669"/>
    <property type="project" value="TreeGrafter"/>
</dbReference>
<reference evidence="8" key="1">
    <citation type="journal article" date="2005" name="Environ. Microbiol.">
        <title>Genetic and functional properties of uncultivated thermophilic crenarchaeotes from a subsurface gold mine as revealed by analysis of genome fragments.</title>
        <authorList>
            <person name="Nunoura T."/>
            <person name="Hirayama H."/>
            <person name="Takami H."/>
            <person name="Oida H."/>
            <person name="Nishi S."/>
            <person name="Shimamura S."/>
            <person name="Suzuki Y."/>
            <person name="Inagaki F."/>
            <person name="Takai K."/>
            <person name="Nealson K.H."/>
            <person name="Horikoshi K."/>
        </authorList>
    </citation>
    <scope>NUCLEOTIDE SEQUENCE</scope>
</reference>
<dbReference type="InterPro" id="IPR011059">
    <property type="entry name" value="Metal-dep_hydrolase_composite"/>
</dbReference>
<dbReference type="Gene3D" id="3.20.20.140">
    <property type="entry name" value="Metal-dependent hydrolases"/>
    <property type="match status" value="1"/>
</dbReference>
<dbReference type="SUPFAM" id="SSF51338">
    <property type="entry name" value="Composite domain of metallo-dependent hydrolases"/>
    <property type="match status" value="1"/>
</dbReference>
<evidence type="ECO:0000256" key="4">
    <source>
        <dbReference type="ARBA" id="ARBA00022723"/>
    </source>
</evidence>
<dbReference type="PANTHER" id="PTHR43668:SF4">
    <property type="entry name" value="ALLANTOINASE"/>
    <property type="match status" value="1"/>
</dbReference>
<evidence type="ECO:0000259" key="7">
    <source>
        <dbReference type="Pfam" id="PF12890"/>
    </source>
</evidence>
<organism evidence="8">
    <name type="scientific">uncultured Bacteroidota bacterium</name>
    <dbReference type="NCBI Taxonomy" id="152509"/>
    <lineage>
        <taxon>Bacteria</taxon>
        <taxon>Pseudomonadati</taxon>
        <taxon>Bacteroidota</taxon>
        <taxon>environmental samples</taxon>
    </lineage>
</organism>
<dbReference type="PROSITE" id="PS00483">
    <property type="entry name" value="DIHYDROOROTASE_2"/>
    <property type="match status" value="1"/>
</dbReference>
<comment type="similarity">
    <text evidence="3">Belongs to the metallo-dependent hydrolases superfamily. DHOase family. Class I DHOase subfamily.</text>
</comment>
<evidence type="ECO:0000256" key="3">
    <source>
        <dbReference type="ARBA" id="ARBA00010286"/>
    </source>
</evidence>
<evidence type="ECO:0000256" key="2">
    <source>
        <dbReference type="ARBA" id="ARBA00002368"/>
    </source>
</evidence>